<keyword evidence="1" id="KW-0732">Signal</keyword>
<dbReference type="EMBL" id="OU015569">
    <property type="protein sequence ID" value="CAG5094674.1"/>
    <property type="molecule type" value="Genomic_DNA"/>
</dbReference>
<gene>
    <name evidence="2" type="ORF">OKIOD_LOCUS5324</name>
</gene>
<reference evidence="2 3" key="1">
    <citation type="submission" date="2021-04" db="EMBL/GenBank/DDBJ databases">
        <authorList>
            <person name="Bliznina A."/>
        </authorList>
    </citation>
    <scope>NUCLEOTIDE SEQUENCE [LARGE SCALE GENOMIC DNA]</scope>
</reference>
<keyword evidence="3" id="KW-1185">Reference proteome</keyword>
<sequence>MKIAFLLFIAREAVLAEIQLFKTSCSECAPEYDCQDVAVEMYRNLAHQRAQRHVPQLLDMFFTSEHRFFCLKGHSEVNFRFELPIPDLNMATIPTLLAFDGRQELALSVLAIRDRYVEGYDSLSQRLPSQVEKFISQLEFSDESNLLQFMSEYLMLAELAYIERNLEVISILPSLLVAATESASAESMTELLENSSGKNKRLYEMLMYVGLQSSMEPAGDAEHTTDFSRFAAIMNFIRDSNTNLEQKISTLEDPNAHPEYYQQTVENDYKVQQPHQGFSPALLFVMSKEDEAFSVEEFIFILQSTPSLAQDPIIPYLYMKDSDNHEKLRTYLMARLLNPELFQNNGNNMSTALALLQ</sequence>
<accession>A0ABN7S7V4</accession>
<feature type="chain" id="PRO_5045233092" evidence="1">
    <location>
        <begin position="17"/>
        <end position="357"/>
    </location>
</feature>
<evidence type="ECO:0000313" key="3">
    <source>
        <dbReference type="Proteomes" id="UP001158576"/>
    </source>
</evidence>
<evidence type="ECO:0000256" key="1">
    <source>
        <dbReference type="SAM" id="SignalP"/>
    </source>
</evidence>
<proteinExistence type="predicted"/>
<protein>
    <submittedName>
        <fullName evidence="2">Oidioi.mRNA.OKI2018_I69.XSR.g13766.t1.cds</fullName>
    </submittedName>
</protein>
<dbReference type="Proteomes" id="UP001158576">
    <property type="component" value="Chromosome XSR"/>
</dbReference>
<name>A0ABN7S7V4_OIKDI</name>
<feature type="signal peptide" evidence="1">
    <location>
        <begin position="1"/>
        <end position="16"/>
    </location>
</feature>
<organism evidence="2 3">
    <name type="scientific">Oikopleura dioica</name>
    <name type="common">Tunicate</name>
    <dbReference type="NCBI Taxonomy" id="34765"/>
    <lineage>
        <taxon>Eukaryota</taxon>
        <taxon>Metazoa</taxon>
        <taxon>Chordata</taxon>
        <taxon>Tunicata</taxon>
        <taxon>Appendicularia</taxon>
        <taxon>Copelata</taxon>
        <taxon>Oikopleuridae</taxon>
        <taxon>Oikopleura</taxon>
    </lineage>
</organism>
<evidence type="ECO:0000313" key="2">
    <source>
        <dbReference type="EMBL" id="CAG5094674.1"/>
    </source>
</evidence>